<dbReference type="FunFam" id="3.30.70.270:FF:000001">
    <property type="entry name" value="Diguanylate cyclase domain protein"/>
    <property type="match status" value="1"/>
</dbReference>
<dbReference type="InterPro" id="IPR000160">
    <property type="entry name" value="GGDEF_dom"/>
</dbReference>
<comment type="catalytic activity">
    <reaction evidence="3">
        <text>2 GTP = 3',3'-c-di-GMP + 2 diphosphate</text>
        <dbReference type="Rhea" id="RHEA:24898"/>
        <dbReference type="ChEBI" id="CHEBI:33019"/>
        <dbReference type="ChEBI" id="CHEBI:37565"/>
        <dbReference type="ChEBI" id="CHEBI:58805"/>
        <dbReference type="EC" id="2.7.7.65"/>
    </reaction>
</comment>
<dbReference type="GO" id="GO:0005886">
    <property type="term" value="C:plasma membrane"/>
    <property type="evidence" value="ECO:0007669"/>
    <property type="project" value="TreeGrafter"/>
</dbReference>
<evidence type="ECO:0000256" key="1">
    <source>
        <dbReference type="ARBA" id="ARBA00001946"/>
    </source>
</evidence>
<dbReference type="Gene3D" id="3.30.70.270">
    <property type="match status" value="1"/>
</dbReference>
<dbReference type="NCBIfam" id="TIGR00254">
    <property type="entry name" value="GGDEF"/>
    <property type="match status" value="1"/>
</dbReference>
<accession>W9V368</accession>
<dbReference type="GO" id="GO:0043709">
    <property type="term" value="P:cell adhesion involved in single-species biofilm formation"/>
    <property type="evidence" value="ECO:0007669"/>
    <property type="project" value="TreeGrafter"/>
</dbReference>
<gene>
    <name evidence="5" type="ORF">D779_3138</name>
</gene>
<feature type="domain" description="GGDEF" evidence="4">
    <location>
        <begin position="398"/>
        <end position="531"/>
    </location>
</feature>
<dbReference type="eggNOG" id="COG3706">
    <property type="taxonomic scope" value="Bacteria"/>
</dbReference>
<dbReference type="eggNOG" id="COG2205">
    <property type="taxonomic scope" value="Bacteria"/>
</dbReference>
<evidence type="ECO:0000313" key="6">
    <source>
        <dbReference type="Proteomes" id="UP000019460"/>
    </source>
</evidence>
<dbReference type="CDD" id="cd01949">
    <property type="entry name" value="GGDEF"/>
    <property type="match status" value="1"/>
</dbReference>
<sequence>MSSRNLVLASSLLLFGVFAAIALLVGDLAERRLRSDLDREAARLRTAFEVMQIELEHCVLSITDLLASDTEVRGLFADGAAAVRAEGGGGGREAARIRSALEGRLAPQWERMREEIDLRQIHFHLSPDGTSFLRMNAPGRFGDSLSGFRPLVADVQADGRRRAGFEIGPTFAGIRGAVPVMAPGGDTLVGTLEAGVGFAGHLARLSAHTGVGYGVLLTREAVKDARFGGPSASGRLGPEGELLVATSREELGLWLDRSRLPPYDGGDRTAWLHWDGRIYQLMRFPLRRYSPDREPPVGSVVVWHDIGDRVAALSAFRARVGWLGLLAYLCAQLLALGLVRFGRGEWQRQLDERTRELRRKESLLMELATTDSLTGVFNRRHFFEQLRLQLARLDRLDERCSLMMLDLDHFKRINDGYGHAVGDRVLQRFAGHCRRVLRQTDVIGRIGGEEFAVLLPGQDLESAMTVAERLRTLVAEDRIETDRGSVGVTLSLGVTELDEDDEDPDRVLGRADEALYEAKESGRDRSIAWNADP</sequence>
<dbReference type="RefSeq" id="WP_198295737.1">
    <property type="nucleotide sequence ID" value="NZ_AONC01000052.1"/>
</dbReference>
<dbReference type="GO" id="GO:1902201">
    <property type="term" value="P:negative regulation of bacterial-type flagellum-dependent cell motility"/>
    <property type="evidence" value="ECO:0007669"/>
    <property type="project" value="TreeGrafter"/>
</dbReference>
<dbReference type="EMBL" id="AONC01000052">
    <property type="protein sequence ID" value="EXJ13938.1"/>
    <property type="molecule type" value="Genomic_DNA"/>
</dbReference>
<dbReference type="SUPFAM" id="SSF55073">
    <property type="entry name" value="Nucleotide cyclase"/>
    <property type="match status" value="1"/>
</dbReference>
<evidence type="ECO:0000259" key="4">
    <source>
        <dbReference type="PROSITE" id="PS50887"/>
    </source>
</evidence>
<dbReference type="SUPFAM" id="SSF103190">
    <property type="entry name" value="Sensory domain-like"/>
    <property type="match status" value="1"/>
</dbReference>
<organism evidence="5 6">
    <name type="scientific">Imhoffiella purpurea</name>
    <dbReference type="NCBI Taxonomy" id="1249627"/>
    <lineage>
        <taxon>Bacteria</taxon>
        <taxon>Pseudomonadati</taxon>
        <taxon>Pseudomonadota</taxon>
        <taxon>Gammaproteobacteria</taxon>
        <taxon>Chromatiales</taxon>
        <taxon>Chromatiaceae</taxon>
        <taxon>Imhoffiella</taxon>
    </lineage>
</organism>
<comment type="caution">
    <text evidence="5">The sequence shown here is derived from an EMBL/GenBank/DDBJ whole genome shotgun (WGS) entry which is preliminary data.</text>
</comment>
<dbReference type="Proteomes" id="UP000019460">
    <property type="component" value="Unassembled WGS sequence"/>
</dbReference>
<dbReference type="InterPro" id="IPR029151">
    <property type="entry name" value="Sensor-like_sf"/>
</dbReference>
<evidence type="ECO:0000313" key="5">
    <source>
        <dbReference type="EMBL" id="EXJ13938.1"/>
    </source>
</evidence>
<dbReference type="PANTHER" id="PTHR45138:SF9">
    <property type="entry name" value="DIGUANYLATE CYCLASE DGCM-RELATED"/>
    <property type="match status" value="1"/>
</dbReference>
<keyword evidence="6" id="KW-1185">Reference proteome</keyword>
<dbReference type="GO" id="GO:0052621">
    <property type="term" value="F:diguanylate cyclase activity"/>
    <property type="evidence" value="ECO:0007669"/>
    <property type="project" value="UniProtKB-EC"/>
</dbReference>
<dbReference type="AlphaFoldDB" id="W9V368"/>
<dbReference type="EC" id="2.7.7.65" evidence="2"/>
<comment type="cofactor">
    <cofactor evidence="1">
        <name>Mg(2+)</name>
        <dbReference type="ChEBI" id="CHEBI:18420"/>
    </cofactor>
</comment>
<dbReference type="PROSITE" id="PS50887">
    <property type="entry name" value="GGDEF"/>
    <property type="match status" value="1"/>
</dbReference>
<dbReference type="Pfam" id="PF00990">
    <property type="entry name" value="GGDEF"/>
    <property type="match status" value="1"/>
</dbReference>
<name>W9V368_9GAMM</name>
<evidence type="ECO:0000256" key="2">
    <source>
        <dbReference type="ARBA" id="ARBA00012528"/>
    </source>
</evidence>
<dbReference type="InterPro" id="IPR050469">
    <property type="entry name" value="Diguanylate_Cyclase"/>
</dbReference>
<dbReference type="STRING" id="1249627.D779_3138"/>
<proteinExistence type="predicted"/>
<dbReference type="InterPro" id="IPR029787">
    <property type="entry name" value="Nucleotide_cyclase"/>
</dbReference>
<dbReference type="InterPro" id="IPR029150">
    <property type="entry name" value="dCache_3"/>
</dbReference>
<protein>
    <recommendedName>
        <fullName evidence="2">diguanylate cyclase</fullName>
        <ecNumber evidence="2">2.7.7.65</ecNumber>
    </recommendedName>
</protein>
<evidence type="ECO:0000256" key="3">
    <source>
        <dbReference type="ARBA" id="ARBA00034247"/>
    </source>
</evidence>
<dbReference type="Gene3D" id="3.30.450.20">
    <property type="entry name" value="PAS domain"/>
    <property type="match status" value="1"/>
</dbReference>
<reference evidence="5 6" key="1">
    <citation type="submission" date="2012-11" db="EMBL/GenBank/DDBJ databases">
        <title>Genome assembly of Thiorhodococcus sp. AK35.</title>
        <authorList>
            <person name="Nupur N."/>
            <person name="Khatri I."/>
            <person name="Subramanian S."/>
            <person name="Pinnaka A."/>
        </authorList>
    </citation>
    <scope>NUCLEOTIDE SEQUENCE [LARGE SCALE GENOMIC DNA]</scope>
    <source>
        <strain evidence="5 6">AK35</strain>
    </source>
</reference>
<dbReference type="InterPro" id="IPR043128">
    <property type="entry name" value="Rev_trsase/Diguanyl_cyclase"/>
</dbReference>
<dbReference type="PANTHER" id="PTHR45138">
    <property type="entry name" value="REGULATORY COMPONENTS OF SENSORY TRANSDUCTION SYSTEM"/>
    <property type="match status" value="1"/>
</dbReference>
<dbReference type="Pfam" id="PF14827">
    <property type="entry name" value="dCache_3"/>
    <property type="match status" value="1"/>
</dbReference>
<dbReference type="SMART" id="SM00267">
    <property type="entry name" value="GGDEF"/>
    <property type="match status" value="1"/>
</dbReference>